<feature type="region of interest" description="Disordered" evidence="1">
    <location>
        <begin position="149"/>
        <end position="261"/>
    </location>
</feature>
<feature type="transmembrane region" description="Helical" evidence="2">
    <location>
        <begin position="266"/>
        <end position="286"/>
    </location>
</feature>
<evidence type="ECO:0000313" key="3">
    <source>
        <dbReference type="EMBL" id="CAD9716581.1"/>
    </source>
</evidence>
<keyword evidence="2" id="KW-0812">Transmembrane</keyword>
<evidence type="ECO:0000256" key="2">
    <source>
        <dbReference type="SAM" id="Phobius"/>
    </source>
</evidence>
<dbReference type="AlphaFoldDB" id="A0A7S2T3B7"/>
<gene>
    <name evidence="3" type="ORF">CPRI1469_LOCUS5437</name>
</gene>
<keyword evidence="2" id="KW-0472">Membrane</keyword>
<reference evidence="3" key="1">
    <citation type="submission" date="2021-01" db="EMBL/GenBank/DDBJ databases">
        <authorList>
            <person name="Corre E."/>
            <person name="Pelletier E."/>
            <person name="Niang G."/>
            <person name="Scheremetjew M."/>
            <person name="Finn R."/>
            <person name="Kale V."/>
            <person name="Holt S."/>
            <person name="Cochrane G."/>
            <person name="Meng A."/>
            <person name="Brown T."/>
            <person name="Cohen L."/>
        </authorList>
    </citation>
    <scope>NUCLEOTIDE SEQUENCE</scope>
    <source>
        <strain evidence="3">CCMP1205</strain>
    </source>
</reference>
<proteinExistence type="predicted"/>
<sequence>MAERLVFVTIKGGPTLPSGRPLRRAVVPVDASTTFEAFQNVVKKKLRVQQVGSFYSKTGNAVSTMNEVMMVDDLEVEEIKVSLLCFLRVTFPFAAPFCGFFLCPELETLTDSSLVLALASLLPSPVPGLCLSTTQAEPTAPMTPVRRIGLDRPLSSPAGGSGRRLNSHNRRPHETNGMMSAMHGNGVSGDHDEEDENGKHKSTSRMGTQINVMLQKVGLKPSPGLPVTNDGRDSSSIRRGNSALRKTRKGAGGAARKAKGRSNMSLVVSISMVVCFFTMIALYYSLTGAQSEAVGAAARPPPMG</sequence>
<dbReference type="EMBL" id="HBHL01008273">
    <property type="protein sequence ID" value="CAD9716581.1"/>
    <property type="molecule type" value="Transcribed_RNA"/>
</dbReference>
<organism evidence="3">
    <name type="scientific">Chloropicon primus</name>
    <dbReference type="NCBI Taxonomy" id="1764295"/>
    <lineage>
        <taxon>Eukaryota</taxon>
        <taxon>Viridiplantae</taxon>
        <taxon>Chlorophyta</taxon>
        <taxon>Chloropicophyceae</taxon>
        <taxon>Chloropicales</taxon>
        <taxon>Chloropicaceae</taxon>
        <taxon>Chloropicon</taxon>
    </lineage>
</organism>
<evidence type="ECO:0000256" key="1">
    <source>
        <dbReference type="SAM" id="MobiDB-lite"/>
    </source>
</evidence>
<name>A0A7S2T3B7_9CHLO</name>
<keyword evidence="2" id="KW-1133">Transmembrane helix</keyword>
<protein>
    <recommendedName>
        <fullName evidence="4">Ubiquitin-like domain-containing protein</fullName>
    </recommendedName>
</protein>
<evidence type="ECO:0008006" key="4">
    <source>
        <dbReference type="Google" id="ProtNLM"/>
    </source>
</evidence>
<accession>A0A7S2T3B7</accession>